<evidence type="ECO:0000313" key="2">
    <source>
        <dbReference type="Proteomes" id="UP000305948"/>
    </source>
</evidence>
<protein>
    <submittedName>
        <fullName evidence="1">Uncharacterized protein</fullName>
    </submittedName>
</protein>
<name>A0A5C3NBZ4_9AGAM</name>
<accession>A0A5C3NBZ4</accession>
<organism evidence="1 2">
    <name type="scientific">Heliocybe sulcata</name>
    <dbReference type="NCBI Taxonomy" id="5364"/>
    <lineage>
        <taxon>Eukaryota</taxon>
        <taxon>Fungi</taxon>
        <taxon>Dikarya</taxon>
        <taxon>Basidiomycota</taxon>
        <taxon>Agaricomycotina</taxon>
        <taxon>Agaricomycetes</taxon>
        <taxon>Gloeophyllales</taxon>
        <taxon>Gloeophyllaceae</taxon>
        <taxon>Heliocybe</taxon>
    </lineage>
</organism>
<keyword evidence="2" id="KW-1185">Reference proteome</keyword>
<gene>
    <name evidence="1" type="ORF">OE88DRAFT_1542629</name>
</gene>
<proteinExistence type="predicted"/>
<evidence type="ECO:0000313" key="1">
    <source>
        <dbReference type="EMBL" id="TFK51391.1"/>
    </source>
</evidence>
<reference evidence="1 2" key="1">
    <citation type="journal article" date="2019" name="Nat. Ecol. Evol.">
        <title>Megaphylogeny resolves global patterns of mushroom evolution.</title>
        <authorList>
            <person name="Varga T."/>
            <person name="Krizsan K."/>
            <person name="Foldi C."/>
            <person name="Dima B."/>
            <person name="Sanchez-Garcia M."/>
            <person name="Sanchez-Ramirez S."/>
            <person name="Szollosi G.J."/>
            <person name="Szarkandi J.G."/>
            <person name="Papp V."/>
            <person name="Albert L."/>
            <person name="Andreopoulos W."/>
            <person name="Angelini C."/>
            <person name="Antonin V."/>
            <person name="Barry K.W."/>
            <person name="Bougher N.L."/>
            <person name="Buchanan P."/>
            <person name="Buyck B."/>
            <person name="Bense V."/>
            <person name="Catcheside P."/>
            <person name="Chovatia M."/>
            <person name="Cooper J."/>
            <person name="Damon W."/>
            <person name="Desjardin D."/>
            <person name="Finy P."/>
            <person name="Geml J."/>
            <person name="Haridas S."/>
            <person name="Hughes K."/>
            <person name="Justo A."/>
            <person name="Karasinski D."/>
            <person name="Kautmanova I."/>
            <person name="Kiss B."/>
            <person name="Kocsube S."/>
            <person name="Kotiranta H."/>
            <person name="LaButti K.M."/>
            <person name="Lechner B.E."/>
            <person name="Liimatainen K."/>
            <person name="Lipzen A."/>
            <person name="Lukacs Z."/>
            <person name="Mihaltcheva S."/>
            <person name="Morgado L.N."/>
            <person name="Niskanen T."/>
            <person name="Noordeloos M.E."/>
            <person name="Ohm R.A."/>
            <person name="Ortiz-Santana B."/>
            <person name="Ovrebo C."/>
            <person name="Racz N."/>
            <person name="Riley R."/>
            <person name="Savchenko A."/>
            <person name="Shiryaev A."/>
            <person name="Soop K."/>
            <person name="Spirin V."/>
            <person name="Szebenyi C."/>
            <person name="Tomsovsky M."/>
            <person name="Tulloss R.E."/>
            <person name="Uehling J."/>
            <person name="Grigoriev I.V."/>
            <person name="Vagvolgyi C."/>
            <person name="Papp T."/>
            <person name="Martin F.M."/>
            <person name="Miettinen O."/>
            <person name="Hibbett D.S."/>
            <person name="Nagy L.G."/>
        </authorList>
    </citation>
    <scope>NUCLEOTIDE SEQUENCE [LARGE SCALE GENOMIC DNA]</scope>
    <source>
        <strain evidence="1 2">OMC1185</strain>
    </source>
</reference>
<dbReference type="Proteomes" id="UP000305948">
    <property type="component" value="Unassembled WGS sequence"/>
</dbReference>
<sequence length="300" mass="33811">MNLDESPPYARHQSILSPATARFSIPDSILWRGYAELNRTTLTAQKVAPLSVLVVAGIASLCAWNPMVRMPMHNTHETRFQTPLCVGFERWSSHLAYGCTRKATSITFIVRRLTTNTPNNLAADSGTYGIQRCLWISFSCITAQTTALISRLCGFEGLPLQEQENILNPSSTSEIWSAIHSQTYADYAAPVCTTSILAYMAVRTSEMIYSLHRCPVCMSLLYEDLCRIYLPAYLQAGHIGDSVIRKQVWSRKPSESIGSQERDLPFICLLAPLQLNGQHYDWKCNEYERDDVRNVPLRLP</sequence>
<dbReference type="EMBL" id="ML213511">
    <property type="protein sequence ID" value="TFK51391.1"/>
    <property type="molecule type" value="Genomic_DNA"/>
</dbReference>
<dbReference type="AlphaFoldDB" id="A0A5C3NBZ4"/>